<evidence type="ECO:0000313" key="3">
    <source>
        <dbReference type="Proteomes" id="UP001054902"/>
    </source>
</evidence>
<proteinExistence type="predicted"/>
<feature type="region of interest" description="Disordered" evidence="1">
    <location>
        <begin position="182"/>
        <end position="207"/>
    </location>
</feature>
<dbReference type="EMBL" id="BLLK01000062">
    <property type="protein sequence ID" value="GFH59311.1"/>
    <property type="molecule type" value="Genomic_DNA"/>
</dbReference>
<dbReference type="Proteomes" id="UP001054902">
    <property type="component" value="Unassembled WGS sequence"/>
</dbReference>
<evidence type="ECO:0000313" key="2">
    <source>
        <dbReference type="EMBL" id="GFH59311.1"/>
    </source>
</evidence>
<comment type="caution">
    <text evidence="2">The sequence shown here is derived from an EMBL/GenBank/DDBJ whole genome shotgun (WGS) entry which is preliminary data.</text>
</comment>
<reference evidence="2 3" key="1">
    <citation type="journal article" date="2021" name="Sci. Rep.">
        <title>The genome of the diatom Chaetoceros tenuissimus carries an ancient integrated fragment of an extant virus.</title>
        <authorList>
            <person name="Hongo Y."/>
            <person name="Kimura K."/>
            <person name="Takaki Y."/>
            <person name="Yoshida Y."/>
            <person name="Baba S."/>
            <person name="Kobayashi G."/>
            <person name="Nagasaki K."/>
            <person name="Hano T."/>
            <person name="Tomaru Y."/>
        </authorList>
    </citation>
    <scope>NUCLEOTIDE SEQUENCE [LARGE SCALE GENOMIC DNA]</scope>
    <source>
        <strain evidence="2 3">NIES-3715</strain>
    </source>
</reference>
<organism evidence="2 3">
    <name type="scientific">Chaetoceros tenuissimus</name>
    <dbReference type="NCBI Taxonomy" id="426638"/>
    <lineage>
        <taxon>Eukaryota</taxon>
        <taxon>Sar</taxon>
        <taxon>Stramenopiles</taxon>
        <taxon>Ochrophyta</taxon>
        <taxon>Bacillariophyta</taxon>
        <taxon>Coscinodiscophyceae</taxon>
        <taxon>Chaetocerotophycidae</taxon>
        <taxon>Chaetocerotales</taxon>
        <taxon>Chaetocerotaceae</taxon>
        <taxon>Chaetoceros</taxon>
    </lineage>
</organism>
<dbReference type="AlphaFoldDB" id="A0AAD3HDK4"/>
<evidence type="ECO:0000256" key="1">
    <source>
        <dbReference type="SAM" id="MobiDB-lite"/>
    </source>
</evidence>
<keyword evidence="3" id="KW-1185">Reference proteome</keyword>
<sequence length="207" mass="22581">MKFFRYATFAMMASYVPFSGAFSVSSNKSSLSQKTTSSLSAMNDSDRRSFLSKSVASIAVGTVFGTSVVDPQVANAIPGVTVAEFETILKTSAKSVALVEFSGSKSENAVVTLIDSTKFIITDLFESSTDPRSPLKLIATCRSYGVPTKNVGLEEAVLSLSSSGSKKKKVYMNERVRKAAELEREKKERMEQDERDRLAELEKQQGL</sequence>
<gene>
    <name evidence="2" type="ORF">CTEN210_15787</name>
</gene>
<name>A0AAD3HDK4_9STRA</name>
<protein>
    <submittedName>
        <fullName evidence="2">Uncharacterized protein</fullName>
    </submittedName>
</protein>
<accession>A0AAD3HDK4</accession>